<keyword evidence="1" id="KW-0560">Oxidoreductase</keyword>
<protein>
    <submittedName>
        <fullName evidence="5">3-hydroxyisobutyrate dehydrogenase</fullName>
    </submittedName>
</protein>
<dbReference type="PIRSF" id="PIRSF000103">
    <property type="entry name" value="HIBADH"/>
    <property type="match status" value="1"/>
</dbReference>
<dbReference type="InterPro" id="IPR036291">
    <property type="entry name" value="NAD(P)-bd_dom_sf"/>
</dbReference>
<feature type="domain" description="Phosphogluconate dehydrogenase NAD-binding putative C-terminal" evidence="4">
    <location>
        <begin position="201"/>
        <end position="272"/>
    </location>
</feature>
<reference evidence="5 7" key="1">
    <citation type="submission" date="2017-09" db="EMBL/GenBank/DDBJ databases">
        <authorList>
            <person name="Varghese N."/>
            <person name="Submissions S."/>
        </authorList>
    </citation>
    <scope>NUCLEOTIDE SEQUENCE [LARGE SCALE GENOMIC DNA]</scope>
    <source>
        <strain evidence="5 7">OK806</strain>
    </source>
</reference>
<dbReference type="AlphaFoldDB" id="A0A7Z7N029"/>
<dbReference type="PANTHER" id="PTHR43580:SF2">
    <property type="entry name" value="CYTOKINE-LIKE NUCLEAR FACTOR N-PAC"/>
    <property type="match status" value="1"/>
</dbReference>
<evidence type="ECO:0000259" key="4">
    <source>
        <dbReference type="Pfam" id="PF09130"/>
    </source>
</evidence>
<organism evidence="5 7">
    <name type="scientific">Caballeronia arationis</name>
    <dbReference type="NCBI Taxonomy" id="1777142"/>
    <lineage>
        <taxon>Bacteria</taxon>
        <taxon>Pseudomonadati</taxon>
        <taxon>Pseudomonadota</taxon>
        <taxon>Betaproteobacteria</taxon>
        <taxon>Burkholderiales</taxon>
        <taxon>Burkholderiaceae</taxon>
        <taxon>Caballeronia</taxon>
    </lineage>
</organism>
<dbReference type="SUPFAM" id="SSF51735">
    <property type="entry name" value="NAD(P)-binding Rossmann-fold domains"/>
    <property type="match status" value="1"/>
</dbReference>
<evidence type="ECO:0000313" key="5">
    <source>
        <dbReference type="EMBL" id="SOE45552.1"/>
    </source>
</evidence>
<dbReference type="InterPro" id="IPR015814">
    <property type="entry name" value="Pgluconate_DH_NAD-bd_C"/>
</dbReference>
<dbReference type="RefSeq" id="WP_087135355.1">
    <property type="nucleotide sequence ID" value="NZ_FCOG02000108.1"/>
</dbReference>
<dbReference type="Pfam" id="PF09130">
    <property type="entry name" value="DUF1932"/>
    <property type="match status" value="1"/>
</dbReference>
<proteinExistence type="predicted"/>
<dbReference type="Proteomes" id="UP000219522">
    <property type="component" value="Unassembled WGS sequence"/>
</dbReference>
<dbReference type="Gene3D" id="1.10.1040.10">
    <property type="entry name" value="N-(1-d-carboxylethyl)-l-norvaline Dehydrogenase, domain 2"/>
    <property type="match status" value="1"/>
</dbReference>
<dbReference type="GO" id="GO:0050661">
    <property type="term" value="F:NADP binding"/>
    <property type="evidence" value="ECO:0007669"/>
    <property type="project" value="InterPro"/>
</dbReference>
<dbReference type="InterPro" id="IPR051265">
    <property type="entry name" value="HIBADH-related_NP60_sf"/>
</dbReference>
<accession>A0A7Z7N029</accession>
<dbReference type="InterPro" id="IPR008927">
    <property type="entry name" value="6-PGluconate_DH-like_C_sf"/>
</dbReference>
<evidence type="ECO:0000256" key="1">
    <source>
        <dbReference type="ARBA" id="ARBA00023002"/>
    </source>
</evidence>
<evidence type="ECO:0000313" key="6">
    <source>
        <dbReference type="EMBL" id="SOE67513.1"/>
    </source>
</evidence>
<evidence type="ECO:0000313" key="7">
    <source>
        <dbReference type="Proteomes" id="UP000219522"/>
    </source>
</evidence>
<dbReference type="InterPro" id="IPR015815">
    <property type="entry name" value="HIBADH-related"/>
</dbReference>
<sequence length="324" mass="34465">MDQNSTQHIARMAIVGFGEVGSAFARALTAAGRKVSVFDIKLNDDVTRATIVGRARECGALVAENLATALRDAQLVFSAVTASQAEVVATASAEHLTAGQTFIDLNSVSPAVKQRNSEQIERHGADYVEAAVMAPVPPQGVRVPMLLGGRLAKQTAEILNSLGMRTEAVSQDIGLASAVKLCRSIMIKGMEALCVQSMLAAKQFDVDGRVLASLAASFPRAGWDTGYEAYLIGRVVEHGQRRSEEMREAALMLDGLGMSSALATAIADVQQELAARAAPLSESLDPRGRLPEWRTLLNLPEAVNALSEVTERTGSRSPELVDKI</sequence>
<evidence type="ECO:0000256" key="2">
    <source>
        <dbReference type="PIRSR" id="PIRSR000103-1"/>
    </source>
</evidence>
<dbReference type="Gene3D" id="3.40.50.720">
    <property type="entry name" value="NAD(P)-binding Rossmann-like Domain"/>
    <property type="match status" value="1"/>
</dbReference>
<keyword evidence="7" id="KW-1185">Reference proteome</keyword>
<dbReference type="EMBL" id="OCSU01000001">
    <property type="protein sequence ID" value="SOE67513.1"/>
    <property type="molecule type" value="Genomic_DNA"/>
</dbReference>
<dbReference type="GO" id="GO:0016491">
    <property type="term" value="F:oxidoreductase activity"/>
    <property type="evidence" value="ECO:0007669"/>
    <property type="project" value="UniProtKB-KW"/>
</dbReference>
<dbReference type="InterPro" id="IPR006115">
    <property type="entry name" value="6PGDH_NADP-bd"/>
</dbReference>
<dbReference type="SUPFAM" id="SSF48179">
    <property type="entry name" value="6-phosphogluconate dehydrogenase C-terminal domain-like"/>
    <property type="match status" value="1"/>
</dbReference>
<dbReference type="EMBL" id="OCSU01000001">
    <property type="protein sequence ID" value="SOE45552.1"/>
    <property type="molecule type" value="Genomic_DNA"/>
</dbReference>
<comment type="caution">
    <text evidence="5">The sequence shown here is derived from an EMBL/GenBank/DDBJ whole genome shotgun (WGS) entry which is preliminary data.</text>
</comment>
<dbReference type="Pfam" id="PF03446">
    <property type="entry name" value="NAD_binding_2"/>
    <property type="match status" value="1"/>
</dbReference>
<feature type="domain" description="6-phosphogluconate dehydrogenase NADP-binding" evidence="3">
    <location>
        <begin position="12"/>
        <end position="132"/>
    </location>
</feature>
<evidence type="ECO:0000259" key="3">
    <source>
        <dbReference type="Pfam" id="PF03446"/>
    </source>
</evidence>
<name>A0A7Z7N029_9BURK</name>
<dbReference type="OrthoDB" id="4333at2"/>
<gene>
    <name evidence="5" type="ORF">SAMN05446927_0014</name>
    <name evidence="6" type="ORF">SAMN05446927_3324</name>
</gene>
<feature type="active site" evidence="2">
    <location>
        <position position="180"/>
    </location>
</feature>
<dbReference type="InterPro" id="IPR013328">
    <property type="entry name" value="6PGD_dom2"/>
</dbReference>
<dbReference type="PANTHER" id="PTHR43580">
    <property type="entry name" value="OXIDOREDUCTASE GLYR1-RELATED"/>
    <property type="match status" value="1"/>
</dbReference>